<protein>
    <submittedName>
        <fullName evidence="4">tRNA (Guanine-N2)-dimethyltransferase</fullName>
    </submittedName>
</protein>
<dbReference type="PANTHER" id="PTHR43191:SF2">
    <property type="entry name" value="RRNA METHYLTRANSFERASE 3, MITOCHONDRIAL"/>
    <property type="match status" value="1"/>
</dbReference>
<evidence type="ECO:0000256" key="2">
    <source>
        <dbReference type="ARBA" id="ARBA00022679"/>
    </source>
</evidence>
<reference evidence="5" key="1">
    <citation type="submission" date="2017-08" db="EMBL/GenBank/DDBJ databases">
        <title>A dynamic microbial community with high functional redundancy inhabits the cold, oxic subseafloor aquifer.</title>
        <authorList>
            <person name="Tully B.J."/>
            <person name="Wheat C.G."/>
            <person name="Glazer B.T."/>
            <person name="Huber J.A."/>
        </authorList>
    </citation>
    <scope>NUCLEOTIDE SEQUENCE [LARGE SCALE GENOMIC DNA]</scope>
</reference>
<organism evidence="4 5">
    <name type="scientific">Aerophobetes bacterium</name>
    <dbReference type="NCBI Taxonomy" id="2030807"/>
    <lineage>
        <taxon>Bacteria</taxon>
        <taxon>Candidatus Aerophobota</taxon>
    </lineage>
</organism>
<dbReference type="SUPFAM" id="SSF75217">
    <property type="entry name" value="alpha/beta knot"/>
    <property type="match status" value="1"/>
</dbReference>
<evidence type="ECO:0000313" key="4">
    <source>
        <dbReference type="EMBL" id="PCI78434.1"/>
    </source>
</evidence>
<dbReference type="InterPro" id="IPR029026">
    <property type="entry name" value="tRNA_m1G_MTases_N"/>
</dbReference>
<dbReference type="Gene3D" id="3.40.1280.10">
    <property type="match status" value="1"/>
</dbReference>
<evidence type="ECO:0000259" key="3">
    <source>
        <dbReference type="Pfam" id="PF00588"/>
    </source>
</evidence>
<comment type="caution">
    <text evidence="4">The sequence shown here is derived from an EMBL/GenBank/DDBJ whole genome shotgun (WGS) entry which is preliminary data.</text>
</comment>
<name>A0A2A4X7F3_UNCAE</name>
<dbReference type="InterPro" id="IPR001537">
    <property type="entry name" value="SpoU_MeTrfase"/>
</dbReference>
<evidence type="ECO:0000256" key="1">
    <source>
        <dbReference type="ARBA" id="ARBA00022603"/>
    </source>
</evidence>
<accession>A0A2A4X7F3</accession>
<dbReference type="AlphaFoldDB" id="A0A2A4X7F3"/>
<dbReference type="GO" id="GO:0006396">
    <property type="term" value="P:RNA processing"/>
    <property type="evidence" value="ECO:0007669"/>
    <property type="project" value="InterPro"/>
</dbReference>
<dbReference type="InterPro" id="IPR051259">
    <property type="entry name" value="rRNA_Methyltransferase"/>
</dbReference>
<keyword evidence="1 4" id="KW-0489">Methyltransferase</keyword>
<feature type="domain" description="tRNA/rRNA methyltransferase SpoU type" evidence="3">
    <location>
        <begin position="101"/>
        <end position="235"/>
    </location>
</feature>
<evidence type="ECO:0000313" key="5">
    <source>
        <dbReference type="Proteomes" id="UP000218775"/>
    </source>
</evidence>
<dbReference type="GO" id="GO:0008173">
    <property type="term" value="F:RNA methyltransferase activity"/>
    <property type="evidence" value="ECO:0007669"/>
    <property type="project" value="InterPro"/>
</dbReference>
<keyword evidence="2 4" id="KW-0808">Transferase</keyword>
<dbReference type="EMBL" id="NVUK01000006">
    <property type="protein sequence ID" value="PCI78434.1"/>
    <property type="molecule type" value="Genomic_DNA"/>
</dbReference>
<proteinExistence type="predicted"/>
<dbReference type="Pfam" id="PF00588">
    <property type="entry name" value="SpoU_methylase"/>
    <property type="match status" value="1"/>
</dbReference>
<gene>
    <name evidence="4" type="ORF">COB21_00970</name>
</gene>
<dbReference type="PANTHER" id="PTHR43191">
    <property type="entry name" value="RRNA METHYLTRANSFERASE 3"/>
    <property type="match status" value="1"/>
</dbReference>
<dbReference type="InterPro" id="IPR029028">
    <property type="entry name" value="Alpha/beta_knot_MTases"/>
</dbReference>
<dbReference type="GO" id="GO:0032259">
    <property type="term" value="P:methylation"/>
    <property type="evidence" value="ECO:0007669"/>
    <property type="project" value="UniProtKB-KW"/>
</dbReference>
<dbReference type="Proteomes" id="UP000218775">
    <property type="component" value="Unassembled WGS sequence"/>
</dbReference>
<dbReference type="GO" id="GO:0003723">
    <property type="term" value="F:RNA binding"/>
    <property type="evidence" value="ECO:0007669"/>
    <property type="project" value="InterPro"/>
</dbReference>
<sequence length="249" mass="27928">MVLVEFSERKFLSLSAKQQHKIAASVLSFYHTSGKILYLQRYNAIAKLLNLYPMDQDFESRSNRYHHHLNRANISPPENMFLTKNISDKLSNHPFIGIDTYLCNLRSAHNVGSIIRTVEAFRLGSIFFSPTTPTIENSKVQKTSMGTYPLVSTQVVDPDTLINTYKKPLIALEIRSDAKPLYSFTFPKECILIVGNEEYGISENLLEKAQSVIKIPLAGGKHSLNVANAFACVAYEIARQRAAAMSPAE</sequence>